<keyword evidence="2" id="KW-0732">Signal</keyword>
<dbReference type="CDD" id="cd06339">
    <property type="entry name" value="PBP1_YraM_LppC_lipoprotein-like"/>
    <property type="match status" value="1"/>
</dbReference>
<keyword evidence="6" id="KW-1185">Reference proteome</keyword>
<comment type="similarity">
    <text evidence="1">Belongs to the leucine-binding protein family.</text>
</comment>
<sequence>MIAVFSRIGRASPSRSIAIALAGLAAGLLAACGITPGPSEPPVSAPRPPVVGEPPAPVTVPVELVERAYTPAYLGDVEPLARIGVLLPFSSRNSAGRGEAAQLMRAAELALFERADGNVLLMPKDTGGTREGAASAARAAIEDGADILIGPLFSDAVAGAGEAAREAGVPVLAFSTDEAVAGDGVYLLSFPPGEEVRRIVDYAFEQGATRYAFIGPATGYGQVAAQAYREAVETRTAPLDTAPVFIEETNEDGEVVRSYTVDHEPGMVSEVFYTGGVQGMTEAAGRLASVGVETLSASEASNRTGADWTPSPSSPFQAVLLPEGGDRLRILAPVLLYQDIDPLVVKFLGTGLWRDEDAAREPALQFGWFAGPDPEARSRFEGAYESIYGDPPSRIAGLAYDAASLAALMAANGMDFSRDFIESPDGFVGVDGLFRFREDGTIRRGLAVYTIRGGEFEVLDPAPARFDLMETGDQTGFGTGFDAEPADVEPDEPS</sequence>
<evidence type="ECO:0000259" key="4">
    <source>
        <dbReference type="Pfam" id="PF13458"/>
    </source>
</evidence>
<dbReference type="Gene3D" id="3.40.50.2300">
    <property type="match status" value="2"/>
</dbReference>
<keyword evidence="3" id="KW-0029">Amino-acid transport</keyword>
<evidence type="ECO:0000313" key="5">
    <source>
        <dbReference type="EMBL" id="PWE18397.1"/>
    </source>
</evidence>
<dbReference type="InterPro" id="IPR028081">
    <property type="entry name" value="Leu-bd"/>
</dbReference>
<evidence type="ECO:0000313" key="6">
    <source>
        <dbReference type="Proteomes" id="UP000245168"/>
    </source>
</evidence>
<dbReference type="InterPro" id="IPR028082">
    <property type="entry name" value="Peripla_BP_I"/>
</dbReference>
<dbReference type="SUPFAM" id="SSF53822">
    <property type="entry name" value="Periplasmic binding protein-like I"/>
    <property type="match status" value="1"/>
</dbReference>
<evidence type="ECO:0000256" key="2">
    <source>
        <dbReference type="ARBA" id="ARBA00022729"/>
    </source>
</evidence>
<reference evidence="6" key="1">
    <citation type="submission" date="2018-05" db="EMBL/GenBank/DDBJ databases">
        <authorList>
            <person name="Liu B.-T."/>
        </authorList>
    </citation>
    <scope>NUCLEOTIDE SEQUENCE [LARGE SCALE GENOMIC DNA]</scope>
    <source>
        <strain evidence="6">WD6-1</strain>
    </source>
</reference>
<dbReference type="EMBL" id="QEXV01000001">
    <property type="protein sequence ID" value="PWE18397.1"/>
    <property type="molecule type" value="Genomic_DNA"/>
</dbReference>
<dbReference type="InterPro" id="IPR051010">
    <property type="entry name" value="BCAA_transport"/>
</dbReference>
<keyword evidence="3" id="KW-0813">Transport</keyword>
<organism evidence="5 6">
    <name type="scientific">Marinicauda salina</name>
    <dbReference type="NCBI Taxonomy" id="2135793"/>
    <lineage>
        <taxon>Bacteria</taxon>
        <taxon>Pseudomonadati</taxon>
        <taxon>Pseudomonadota</taxon>
        <taxon>Alphaproteobacteria</taxon>
        <taxon>Maricaulales</taxon>
        <taxon>Maricaulaceae</taxon>
        <taxon>Marinicauda</taxon>
    </lineage>
</organism>
<dbReference type="RefSeq" id="WP_109251672.1">
    <property type="nucleotide sequence ID" value="NZ_QEXV01000001.1"/>
</dbReference>
<comment type="caution">
    <text evidence="5">The sequence shown here is derived from an EMBL/GenBank/DDBJ whole genome shotgun (WGS) entry which is preliminary data.</text>
</comment>
<proteinExistence type="inferred from homology"/>
<evidence type="ECO:0000256" key="3">
    <source>
        <dbReference type="ARBA" id="ARBA00022970"/>
    </source>
</evidence>
<dbReference type="AlphaFoldDB" id="A0A2U2BWM2"/>
<dbReference type="OrthoDB" id="7210494at2"/>
<dbReference type="GO" id="GO:0006865">
    <property type="term" value="P:amino acid transport"/>
    <property type="evidence" value="ECO:0007669"/>
    <property type="project" value="UniProtKB-KW"/>
</dbReference>
<dbReference type="Pfam" id="PF13458">
    <property type="entry name" value="Peripla_BP_6"/>
    <property type="match status" value="1"/>
</dbReference>
<evidence type="ECO:0000256" key="1">
    <source>
        <dbReference type="ARBA" id="ARBA00010062"/>
    </source>
</evidence>
<gene>
    <name evidence="5" type="ORF">DDZ18_01970</name>
</gene>
<dbReference type="PANTHER" id="PTHR30483:SF6">
    <property type="entry name" value="PERIPLASMIC BINDING PROTEIN OF ABC TRANSPORTER FOR NATURAL AMINO ACIDS"/>
    <property type="match status" value="1"/>
</dbReference>
<protein>
    <submittedName>
        <fullName evidence="5">Penicillin-binding protein activator</fullName>
    </submittedName>
</protein>
<feature type="domain" description="Leucine-binding protein" evidence="4">
    <location>
        <begin position="82"/>
        <end position="238"/>
    </location>
</feature>
<dbReference type="PANTHER" id="PTHR30483">
    <property type="entry name" value="LEUCINE-SPECIFIC-BINDING PROTEIN"/>
    <property type="match status" value="1"/>
</dbReference>
<dbReference type="Proteomes" id="UP000245168">
    <property type="component" value="Unassembled WGS sequence"/>
</dbReference>
<dbReference type="PROSITE" id="PS51257">
    <property type="entry name" value="PROKAR_LIPOPROTEIN"/>
    <property type="match status" value="1"/>
</dbReference>
<accession>A0A2U2BWM2</accession>
<name>A0A2U2BWM2_9PROT</name>